<evidence type="ECO:0000256" key="14">
    <source>
        <dbReference type="ARBA" id="ARBA00049255"/>
    </source>
</evidence>
<dbReference type="SUPFAM" id="SSF56037">
    <property type="entry name" value="PheT/TilS domain"/>
    <property type="match status" value="1"/>
</dbReference>
<evidence type="ECO:0000256" key="2">
    <source>
        <dbReference type="ARBA" id="ARBA00008653"/>
    </source>
</evidence>
<protein>
    <recommendedName>
        <fullName evidence="15">Phenylalanine--tRNA ligase beta subunit</fullName>
        <ecNumber evidence="15">6.1.1.20</ecNumber>
    </recommendedName>
    <alternativeName>
        <fullName evidence="15">Phenylalanyl-tRNA synthetase beta subunit</fullName>
        <shortName evidence="15">PheRS</shortName>
    </alternativeName>
</protein>
<keyword evidence="5 16" id="KW-0820">tRNA-binding</keyword>
<proteinExistence type="inferred from homology"/>
<evidence type="ECO:0000259" key="17">
    <source>
        <dbReference type="PROSITE" id="PS50886"/>
    </source>
</evidence>
<comment type="subunit">
    <text evidence="3 15">Tetramer of two alpha and two beta subunits.</text>
</comment>
<comment type="subcellular location">
    <subcellularLocation>
        <location evidence="1 15">Cytoplasm</location>
    </subcellularLocation>
</comment>
<dbReference type="SMART" id="SM00873">
    <property type="entry name" value="B3_4"/>
    <property type="match status" value="1"/>
</dbReference>
<dbReference type="InterPro" id="IPR009061">
    <property type="entry name" value="DNA-bd_dom_put_sf"/>
</dbReference>
<dbReference type="Gene3D" id="3.30.930.10">
    <property type="entry name" value="Bira Bifunctional Protein, Domain 2"/>
    <property type="match status" value="1"/>
</dbReference>
<feature type="binding site" evidence="15">
    <location>
        <position position="466"/>
    </location>
    <ligand>
        <name>Mg(2+)</name>
        <dbReference type="ChEBI" id="CHEBI:18420"/>
        <note>shared with alpha subunit</note>
    </ligand>
</feature>
<dbReference type="Pfam" id="PF03484">
    <property type="entry name" value="B5"/>
    <property type="match status" value="1"/>
</dbReference>
<dbReference type="InterPro" id="IPR020825">
    <property type="entry name" value="Phe-tRNA_synthase-like_B3/B4"/>
</dbReference>
<dbReference type="SMART" id="SM00896">
    <property type="entry name" value="FDX-ACB"/>
    <property type="match status" value="1"/>
</dbReference>
<dbReference type="InterPro" id="IPR002547">
    <property type="entry name" value="tRNA-bd_dom"/>
</dbReference>
<evidence type="ECO:0000256" key="13">
    <source>
        <dbReference type="ARBA" id="ARBA00023146"/>
    </source>
</evidence>
<keyword evidence="12 15" id="KW-0648">Protein biosynthesis</keyword>
<evidence type="ECO:0000256" key="4">
    <source>
        <dbReference type="ARBA" id="ARBA00022490"/>
    </source>
</evidence>
<dbReference type="InterPro" id="IPR012340">
    <property type="entry name" value="NA-bd_OB-fold"/>
</dbReference>
<dbReference type="InterPro" id="IPR005121">
    <property type="entry name" value="Fdx_antiC-bd"/>
</dbReference>
<accession>K6WV76</accession>
<keyword evidence="13 15" id="KW-0030">Aminoacyl-tRNA synthetase</keyword>
<dbReference type="InterPro" id="IPR033714">
    <property type="entry name" value="tRNA_bind_bactPheRS"/>
</dbReference>
<dbReference type="InterPro" id="IPR005147">
    <property type="entry name" value="tRNA_synthase_B5-dom"/>
</dbReference>
<dbReference type="PROSITE" id="PS51483">
    <property type="entry name" value="B5"/>
    <property type="match status" value="1"/>
</dbReference>
<dbReference type="SUPFAM" id="SSF54991">
    <property type="entry name" value="Anticodon-binding domain of PheRS"/>
    <property type="match status" value="1"/>
</dbReference>
<dbReference type="Gene3D" id="3.30.70.380">
    <property type="entry name" value="Ferrodoxin-fold anticodon-binding domain"/>
    <property type="match status" value="1"/>
</dbReference>
<evidence type="ECO:0000256" key="10">
    <source>
        <dbReference type="ARBA" id="ARBA00022842"/>
    </source>
</evidence>
<keyword evidence="9 15" id="KW-0067">ATP-binding</keyword>
<dbReference type="GO" id="GO:0009328">
    <property type="term" value="C:phenylalanine-tRNA ligase complex"/>
    <property type="evidence" value="ECO:0007669"/>
    <property type="project" value="TreeGrafter"/>
</dbReference>
<evidence type="ECO:0000256" key="5">
    <source>
        <dbReference type="ARBA" id="ARBA00022555"/>
    </source>
</evidence>
<evidence type="ECO:0000256" key="1">
    <source>
        <dbReference type="ARBA" id="ARBA00004496"/>
    </source>
</evidence>
<evidence type="ECO:0000259" key="18">
    <source>
        <dbReference type="PROSITE" id="PS51447"/>
    </source>
</evidence>
<dbReference type="EMBL" id="BAHC01000103">
    <property type="protein sequence ID" value="GAB90459.1"/>
    <property type="molecule type" value="Genomic_DNA"/>
</dbReference>
<dbReference type="Pfam" id="PF01588">
    <property type="entry name" value="tRNA_bind"/>
    <property type="match status" value="1"/>
</dbReference>
<dbReference type="CDD" id="cd02796">
    <property type="entry name" value="tRNA_bind_bactPheRS"/>
    <property type="match status" value="1"/>
</dbReference>
<dbReference type="Proteomes" id="UP000008363">
    <property type="component" value="Unassembled WGS sequence"/>
</dbReference>
<gene>
    <name evidence="15 20" type="primary">pheT</name>
    <name evidence="20" type="ORF">GORHZ_103_00120</name>
</gene>
<reference evidence="20 21" key="1">
    <citation type="submission" date="2012-08" db="EMBL/GenBank/DDBJ databases">
        <title>Whole genome shotgun sequence of Gordonia rhizosphera NBRC 16068.</title>
        <authorList>
            <person name="Takarada H."/>
            <person name="Isaki S."/>
            <person name="Hosoyama A."/>
            <person name="Tsuchikane K."/>
            <person name="Katsumata H."/>
            <person name="Baba S."/>
            <person name="Ohji S."/>
            <person name="Yamazaki S."/>
            <person name="Fujita N."/>
        </authorList>
    </citation>
    <scope>NUCLEOTIDE SEQUENCE [LARGE SCALE GENOMIC DNA]</scope>
    <source>
        <strain evidence="20 21">NBRC 16068</strain>
    </source>
</reference>
<dbReference type="GO" id="GO:0004826">
    <property type="term" value="F:phenylalanine-tRNA ligase activity"/>
    <property type="evidence" value="ECO:0007669"/>
    <property type="project" value="UniProtKB-UniRule"/>
</dbReference>
<dbReference type="Gene3D" id="3.50.40.10">
    <property type="entry name" value="Phenylalanyl-trna Synthetase, Chain B, domain 3"/>
    <property type="match status" value="1"/>
</dbReference>
<dbReference type="GO" id="GO:0000287">
    <property type="term" value="F:magnesium ion binding"/>
    <property type="evidence" value="ECO:0007669"/>
    <property type="project" value="UniProtKB-UniRule"/>
</dbReference>
<comment type="caution">
    <text evidence="20">The sequence shown here is derived from an EMBL/GenBank/DDBJ whole genome shotgun (WGS) entry which is preliminary data.</text>
</comment>
<comment type="cofactor">
    <cofactor evidence="15">
        <name>Mg(2+)</name>
        <dbReference type="ChEBI" id="CHEBI:18420"/>
    </cofactor>
    <text evidence="15">Binds 2 magnesium ions per tetramer.</text>
</comment>
<sequence>MRAPQSWYTDVLRQGDPEWSATTDEIDQGFVRVGFEIEDIDPFPTITGPLVIGRVETIEELTEFKKPIRFCTVEVGEAKPRGIVCGARNFAVGDLIVAALPGVVLPGPFEIASRETYGRVSDGMICSVSELGIGTDHSGILVLAPGTAEPGADAYEVLGLDDAAIDVNVTPDRGYAFSIRGLGRELAGSFGVPFVDPAAAEPAASATGDVWPVAIDDDSSAQRYTARVISGVNASAVSPWWMQKRLMVAGVRPISAIVDVTNYVMLELGQPLHAFDADKLTGTITVRSARAGEKLTTLDEVVRILDPEDVVIADDSGPIALAGVMGGGVTEVGDTTTTVLLESATFDPVRVFRTGKRHKLTSEASKRFERSVDPEVTAVASDRAARLIVEIAGGTITSPLSEARAPLTPTPSIAIPADEPDRTAGVSYPAGTTAARLTEVGCIVAGTDPLEVTPPSWRPDLRQRADLVEEVLRLEGLEDIPAVVPRAPAGTGLTAEQRRRRGIGRTLALDGYVEVLPYPFMPAGVFDQWDLPADDERRRAVRVLNPLEADRPELNTTLLPGLLEMVARNVARGQRDLSLYTIGQVVIAGGNVAPVVPLDVTRRPSDDEIASLDESLPDQPLHVAVVLTGLHDPAGPWGPGRVADHTDAFEAARSIGRAAGVVVELSKADHRPWHPGRCARLTVDGTTVGYAGELHPAVLERMDLPKRLCAVEVDIDALPLVAHLPAPRVSPFPAVLQDVAVVVADAVPSADVEAALRVGAGELLESIELFDVFTGDQVGAGSKSLTFALRFRAEDRTLTEEEANEAKLAAVAHAGDRVGARLR</sequence>
<keyword evidence="6 15" id="KW-0436">Ligase</keyword>
<dbReference type="eggNOG" id="COG0072">
    <property type="taxonomic scope" value="Bacteria"/>
</dbReference>
<dbReference type="FunFam" id="3.30.930.10:FF:000130">
    <property type="entry name" value="Phenylalanine--tRNA ligase beta subunit"/>
    <property type="match status" value="1"/>
</dbReference>
<feature type="domain" description="B5" evidence="19">
    <location>
        <begin position="408"/>
        <end position="482"/>
    </location>
</feature>
<dbReference type="PROSITE" id="PS50886">
    <property type="entry name" value="TRBD"/>
    <property type="match status" value="1"/>
</dbReference>
<evidence type="ECO:0000313" key="20">
    <source>
        <dbReference type="EMBL" id="GAB90459.1"/>
    </source>
</evidence>
<dbReference type="NCBIfam" id="TIGR00472">
    <property type="entry name" value="pheT_bact"/>
    <property type="match status" value="1"/>
</dbReference>
<dbReference type="RefSeq" id="WP_006333252.1">
    <property type="nucleotide sequence ID" value="NZ_BAHC01000103.1"/>
</dbReference>
<dbReference type="Pfam" id="PF17759">
    <property type="entry name" value="tRNA_synthFbeta"/>
    <property type="match status" value="1"/>
</dbReference>
<evidence type="ECO:0000256" key="16">
    <source>
        <dbReference type="PROSITE-ProRule" id="PRU00209"/>
    </source>
</evidence>
<dbReference type="Pfam" id="PF03147">
    <property type="entry name" value="FDX-ACB"/>
    <property type="match status" value="1"/>
</dbReference>
<name>K6WV76_9ACTN</name>
<evidence type="ECO:0000256" key="8">
    <source>
        <dbReference type="ARBA" id="ARBA00022741"/>
    </source>
</evidence>
<dbReference type="GO" id="GO:0005524">
    <property type="term" value="F:ATP binding"/>
    <property type="evidence" value="ECO:0007669"/>
    <property type="project" value="UniProtKB-UniRule"/>
</dbReference>
<evidence type="ECO:0000256" key="12">
    <source>
        <dbReference type="ARBA" id="ARBA00022917"/>
    </source>
</evidence>
<keyword evidence="11 16" id="KW-0694">RNA-binding</keyword>
<evidence type="ECO:0000256" key="9">
    <source>
        <dbReference type="ARBA" id="ARBA00022840"/>
    </source>
</evidence>
<dbReference type="OrthoDB" id="9805455at2"/>
<dbReference type="SUPFAM" id="SSF50249">
    <property type="entry name" value="Nucleic acid-binding proteins"/>
    <property type="match status" value="1"/>
</dbReference>
<organism evidence="20 21">
    <name type="scientific">Gordonia rhizosphera NBRC 16068</name>
    <dbReference type="NCBI Taxonomy" id="1108045"/>
    <lineage>
        <taxon>Bacteria</taxon>
        <taxon>Bacillati</taxon>
        <taxon>Actinomycetota</taxon>
        <taxon>Actinomycetes</taxon>
        <taxon>Mycobacteriales</taxon>
        <taxon>Gordoniaceae</taxon>
        <taxon>Gordonia</taxon>
    </lineage>
</organism>
<dbReference type="FunFam" id="3.30.70.380:FF:000001">
    <property type="entry name" value="Phenylalanine--tRNA ligase beta subunit"/>
    <property type="match status" value="1"/>
</dbReference>
<dbReference type="SUPFAM" id="SSF46955">
    <property type="entry name" value="Putative DNA-binding domain"/>
    <property type="match status" value="1"/>
</dbReference>
<keyword evidence="7 15" id="KW-0479">Metal-binding</keyword>
<keyword evidence="8 15" id="KW-0547">Nucleotide-binding</keyword>
<dbReference type="SUPFAM" id="SSF55681">
    <property type="entry name" value="Class II aaRS and biotin synthetases"/>
    <property type="match status" value="1"/>
</dbReference>
<evidence type="ECO:0000256" key="11">
    <source>
        <dbReference type="ARBA" id="ARBA00022884"/>
    </source>
</evidence>
<dbReference type="eggNOG" id="COG0073">
    <property type="taxonomic scope" value="Bacteria"/>
</dbReference>
<dbReference type="HAMAP" id="MF_00283">
    <property type="entry name" value="Phe_tRNA_synth_beta1"/>
    <property type="match status" value="1"/>
</dbReference>
<comment type="similarity">
    <text evidence="2 15">Belongs to the phenylalanyl-tRNA synthetase beta subunit family. Type 1 subfamily.</text>
</comment>
<evidence type="ECO:0000256" key="15">
    <source>
        <dbReference type="HAMAP-Rule" id="MF_00283"/>
    </source>
</evidence>
<dbReference type="PANTHER" id="PTHR10947">
    <property type="entry name" value="PHENYLALANYL-TRNA SYNTHETASE BETA CHAIN AND LEUCINE-RICH REPEAT-CONTAINING PROTEIN 47"/>
    <property type="match status" value="1"/>
</dbReference>
<feature type="domain" description="FDX-ACB" evidence="18">
    <location>
        <begin position="730"/>
        <end position="823"/>
    </location>
</feature>
<dbReference type="Gene3D" id="3.30.56.10">
    <property type="match status" value="2"/>
</dbReference>
<dbReference type="FunFam" id="3.50.40.10:FF:000001">
    <property type="entry name" value="Phenylalanine--tRNA ligase beta subunit"/>
    <property type="match status" value="1"/>
</dbReference>
<dbReference type="SMART" id="SM00874">
    <property type="entry name" value="B5"/>
    <property type="match status" value="1"/>
</dbReference>
<dbReference type="Pfam" id="PF03483">
    <property type="entry name" value="B3_4"/>
    <property type="match status" value="1"/>
</dbReference>
<dbReference type="PANTHER" id="PTHR10947:SF0">
    <property type="entry name" value="PHENYLALANINE--TRNA LIGASE BETA SUBUNIT"/>
    <property type="match status" value="1"/>
</dbReference>
<dbReference type="GO" id="GO:0006432">
    <property type="term" value="P:phenylalanyl-tRNA aminoacylation"/>
    <property type="evidence" value="ECO:0007669"/>
    <property type="project" value="UniProtKB-UniRule"/>
</dbReference>
<evidence type="ECO:0000256" key="3">
    <source>
        <dbReference type="ARBA" id="ARBA00011209"/>
    </source>
</evidence>
<keyword evidence="21" id="KW-1185">Reference proteome</keyword>
<dbReference type="Gene3D" id="2.40.50.140">
    <property type="entry name" value="Nucleic acid-binding proteins"/>
    <property type="match status" value="1"/>
</dbReference>
<keyword evidence="4 15" id="KW-0963">Cytoplasm</keyword>
<dbReference type="InterPro" id="IPR045864">
    <property type="entry name" value="aa-tRNA-synth_II/BPL/LPL"/>
</dbReference>
<evidence type="ECO:0000256" key="7">
    <source>
        <dbReference type="ARBA" id="ARBA00022723"/>
    </source>
</evidence>
<dbReference type="EC" id="6.1.1.20" evidence="15"/>
<keyword evidence="10 15" id="KW-0460">Magnesium</keyword>
<dbReference type="InterPro" id="IPR036690">
    <property type="entry name" value="Fdx_antiC-bd_sf"/>
</dbReference>
<feature type="binding site" evidence="15">
    <location>
        <position position="469"/>
    </location>
    <ligand>
        <name>Mg(2+)</name>
        <dbReference type="ChEBI" id="CHEBI:18420"/>
        <note>shared with alpha subunit</note>
    </ligand>
</feature>
<evidence type="ECO:0000259" key="19">
    <source>
        <dbReference type="PROSITE" id="PS51483"/>
    </source>
</evidence>
<dbReference type="InterPro" id="IPR004532">
    <property type="entry name" value="Phe-tRNA-ligase_IIc_bsu_bact"/>
</dbReference>
<dbReference type="InterPro" id="IPR005146">
    <property type="entry name" value="B3/B4_tRNA-bd"/>
</dbReference>
<feature type="domain" description="TRNA-binding" evidence="17">
    <location>
        <begin position="44"/>
        <end position="155"/>
    </location>
</feature>
<dbReference type="GO" id="GO:0000049">
    <property type="term" value="F:tRNA binding"/>
    <property type="evidence" value="ECO:0007669"/>
    <property type="project" value="UniProtKB-UniRule"/>
</dbReference>
<comment type="catalytic activity">
    <reaction evidence="14 15">
        <text>tRNA(Phe) + L-phenylalanine + ATP = L-phenylalanyl-tRNA(Phe) + AMP + diphosphate + H(+)</text>
        <dbReference type="Rhea" id="RHEA:19413"/>
        <dbReference type="Rhea" id="RHEA-COMP:9668"/>
        <dbReference type="Rhea" id="RHEA-COMP:9699"/>
        <dbReference type="ChEBI" id="CHEBI:15378"/>
        <dbReference type="ChEBI" id="CHEBI:30616"/>
        <dbReference type="ChEBI" id="CHEBI:33019"/>
        <dbReference type="ChEBI" id="CHEBI:58095"/>
        <dbReference type="ChEBI" id="CHEBI:78442"/>
        <dbReference type="ChEBI" id="CHEBI:78531"/>
        <dbReference type="ChEBI" id="CHEBI:456215"/>
        <dbReference type="EC" id="6.1.1.20"/>
    </reaction>
</comment>
<dbReference type="CDD" id="cd00769">
    <property type="entry name" value="PheRS_beta_core"/>
    <property type="match status" value="1"/>
</dbReference>
<dbReference type="InterPro" id="IPR045060">
    <property type="entry name" value="Phe-tRNA-ligase_IIc_bsu"/>
</dbReference>
<dbReference type="PROSITE" id="PS51447">
    <property type="entry name" value="FDX_ACB"/>
    <property type="match status" value="1"/>
</dbReference>
<feature type="binding site" evidence="15">
    <location>
        <position position="470"/>
    </location>
    <ligand>
        <name>Mg(2+)</name>
        <dbReference type="ChEBI" id="CHEBI:18420"/>
        <note>shared with alpha subunit</note>
    </ligand>
</feature>
<dbReference type="InterPro" id="IPR041616">
    <property type="entry name" value="PheRS_beta_core"/>
</dbReference>
<evidence type="ECO:0000313" key="21">
    <source>
        <dbReference type="Proteomes" id="UP000008363"/>
    </source>
</evidence>
<dbReference type="AlphaFoldDB" id="K6WV76"/>
<evidence type="ECO:0000256" key="6">
    <source>
        <dbReference type="ARBA" id="ARBA00022598"/>
    </source>
</evidence>
<feature type="binding site" evidence="15">
    <location>
        <position position="460"/>
    </location>
    <ligand>
        <name>Mg(2+)</name>
        <dbReference type="ChEBI" id="CHEBI:18420"/>
        <note>shared with alpha subunit</note>
    </ligand>
</feature>
<dbReference type="STRING" id="1108045.GORHZ_103_00120"/>